<feature type="repeat" description="ANK" evidence="3">
    <location>
        <begin position="103"/>
        <end position="135"/>
    </location>
</feature>
<dbReference type="GO" id="GO:0004672">
    <property type="term" value="F:protein kinase activity"/>
    <property type="evidence" value="ECO:0007669"/>
    <property type="project" value="InterPro"/>
</dbReference>
<dbReference type="Gene3D" id="3.30.40.10">
    <property type="entry name" value="Zinc/RING finger domain, C3HC4 (zinc finger)"/>
    <property type="match status" value="1"/>
</dbReference>
<name>A0A2R5G8J7_9STRA</name>
<dbReference type="InterPro" id="IPR013083">
    <property type="entry name" value="Znf_RING/FYVE/PHD"/>
</dbReference>
<dbReference type="SUPFAM" id="SSF56112">
    <property type="entry name" value="Protein kinase-like (PK-like)"/>
    <property type="match status" value="1"/>
</dbReference>
<protein>
    <submittedName>
        <fullName evidence="6">Ankyrin repeat and protein kinase domain-containing protein 1</fullName>
    </submittedName>
</protein>
<keyword evidence="6" id="KW-0808">Transferase</keyword>
<dbReference type="Proteomes" id="UP000241890">
    <property type="component" value="Unassembled WGS sequence"/>
</dbReference>
<evidence type="ECO:0000259" key="5">
    <source>
        <dbReference type="PROSITE" id="PS50011"/>
    </source>
</evidence>
<evidence type="ECO:0000313" key="6">
    <source>
        <dbReference type="EMBL" id="GBG24803.1"/>
    </source>
</evidence>
<gene>
    <name evidence="6" type="ORF">FCC1311_010212</name>
</gene>
<feature type="repeat" description="ANK" evidence="3">
    <location>
        <begin position="70"/>
        <end position="102"/>
    </location>
</feature>
<keyword evidence="1" id="KW-0677">Repeat</keyword>
<dbReference type="Pfam" id="PF00069">
    <property type="entry name" value="Pkinase"/>
    <property type="match status" value="1"/>
</dbReference>
<dbReference type="AlphaFoldDB" id="A0A2R5G8J7"/>
<feature type="domain" description="Protein kinase" evidence="5">
    <location>
        <begin position="579"/>
        <end position="804"/>
    </location>
</feature>
<evidence type="ECO:0000256" key="3">
    <source>
        <dbReference type="PROSITE-ProRule" id="PRU00023"/>
    </source>
</evidence>
<sequence length="1057" mass="117753">MADMRDLIKNGDLAGVQRAVQDDPDLLDATVTTHKHTPLMWALHPNSGGQPVIAQWLVEQGGNLDLENDDGWTALMLACRFDQPDTAQLLIERGAKLNLQNNFGRSALMLACRHDQPDTAQLLIQRGAKLDLQDNERWTALMYACRYNQPDTTQLLIERGANLDLQDSEGWTALMYACGYDQPDMAQLLIKRGANPDLQDNGGWTALMAACQPPYESHHTAAGLLRCIKLCFAGGADLDLKEANGYNALALAKYIKRADAVAFLEFATVLEVARGVLGTLQQPRSVVAALLLSQEAVMDTCHSFWKEVLREPVDFDASVVPVTYDQMQTAIQAATEAVKAWETRHDMSAARKRTEAAIDALDASTKRLGIQATFFMTLRHPEKTMHVSVDLQNVQQALEKELRNLTSVDPMADAPLKEVRRALASIISFYTCTLKNEVSRLQTAVKDLSKSLSKHVPGLTAPDTSCVARTMQSLRQSRRKRERLEQDLRYAREDANDGDVEARARIPHLEQELARLGSAYKLDNELRKERTRVLRHAEEHFPELLRDDKWMKSLGVNNSIPRELSTLGLWLTNAKRSDFETLSELASKPGKSVLKVHDLNGQVFVLKSFHLANEEWSSRFYRQVAALAQIKSAYIVRIQGVFMQDAHQGCTLMPFYSGGDLATWIRDNPHADLATRRRVAIGLLSGLHDLHSQGFVHCDVKPENIFLAPGLSPVLGDFDGVQMHNVTMTQHMQATFKYMAPELRRANVDRVESASDLFSAGMVLADLFENKEVSDALQSLISSLQSADPTRRPTALQALRHEAFQVEPVKQASCAICLDIYPISEGVSCADGHFTCKECLSGSVRAATQPNAHVEVRRDGSMCCVTPDCELLISGRTIASAVPEEDFAALLDIVRAHFERDAAAEQERQLRDRINAALREHGLDPTTQNHIRTIQNEILAMSCPRCSTAFADFDNCCALKCGTCPCYFCAWCLQDTGNDSNACHRHVARCASKPAGEMDPFFSDFAVVQQAWARLRAQRLRDYMVMRVEDAGVRASVQNKLRPLLTPDIVGDNFRFE</sequence>
<evidence type="ECO:0000256" key="1">
    <source>
        <dbReference type="ARBA" id="ARBA00022737"/>
    </source>
</evidence>
<feature type="repeat" description="ANK" evidence="3">
    <location>
        <begin position="169"/>
        <end position="201"/>
    </location>
</feature>
<feature type="coiled-coil region" evidence="4">
    <location>
        <begin position="467"/>
        <end position="494"/>
    </location>
</feature>
<keyword evidence="2 3" id="KW-0040">ANK repeat</keyword>
<dbReference type="SUPFAM" id="SSF48403">
    <property type="entry name" value="Ankyrin repeat"/>
    <property type="match status" value="1"/>
</dbReference>
<dbReference type="InterPro" id="IPR036770">
    <property type="entry name" value="Ankyrin_rpt-contain_sf"/>
</dbReference>
<dbReference type="SMART" id="SM00248">
    <property type="entry name" value="ANK"/>
    <property type="match status" value="6"/>
</dbReference>
<dbReference type="PROSITE" id="PS50011">
    <property type="entry name" value="PROTEIN_KINASE_DOM"/>
    <property type="match status" value="1"/>
</dbReference>
<organism evidence="6 7">
    <name type="scientific">Hondaea fermentalgiana</name>
    <dbReference type="NCBI Taxonomy" id="2315210"/>
    <lineage>
        <taxon>Eukaryota</taxon>
        <taxon>Sar</taxon>
        <taxon>Stramenopiles</taxon>
        <taxon>Bigyra</taxon>
        <taxon>Labyrinthulomycetes</taxon>
        <taxon>Thraustochytrida</taxon>
        <taxon>Thraustochytriidae</taxon>
        <taxon>Hondaea</taxon>
    </lineage>
</organism>
<dbReference type="InterPro" id="IPR011009">
    <property type="entry name" value="Kinase-like_dom_sf"/>
</dbReference>
<dbReference type="Gene3D" id="1.25.40.20">
    <property type="entry name" value="Ankyrin repeat-containing domain"/>
    <property type="match status" value="2"/>
</dbReference>
<dbReference type="EMBL" id="BEYU01000008">
    <property type="protein sequence ID" value="GBG24803.1"/>
    <property type="molecule type" value="Genomic_DNA"/>
</dbReference>
<keyword evidence="6" id="KW-0418">Kinase</keyword>
<dbReference type="SMART" id="SM00220">
    <property type="entry name" value="S_TKc"/>
    <property type="match status" value="1"/>
</dbReference>
<dbReference type="InterPro" id="IPR002110">
    <property type="entry name" value="Ankyrin_rpt"/>
</dbReference>
<dbReference type="InterPro" id="IPR000719">
    <property type="entry name" value="Prot_kinase_dom"/>
</dbReference>
<dbReference type="PROSITE" id="PS50088">
    <property type="entry name" value="ANK_REPEAT"/>
    <property type="match status" value="4"/>
</dbReference>
<dbReference type="Pfam" id="PF12796">
    <property type="entry name" value="Ank_2"/>
    <property type="match status" value="1"/>
</dbReference>
<reference evidence="6 7" key="1">
    <citation type="submission" date="2017-12" db="EMBL/GenBank/DDBJ databases">
        <title>Sequencing, de novo assembly and annotation of complete genome of a new Thraustochytrid species, strain FCC1311.</title>
        <authorList>
            <person name="Sedici K."/>
            <person name="Godart F."/>
            <person name="Aiese Cigliano R."/>
            <person name="Sanseverino W."/>
            <person name="Barakat M."/>
            <person name="Ortet P."/>
            <person name="Marechal E."/>
            <person name="Cagnac O."/>
            <person name="Amato A."/>
        </authorList>
    </citation>
    <scope>NUCLEOTIDE SEQUENCE [LARGE SCALE GENOMIC DNA]</scope>
</reference>
<evidence type="ECO:0000313" key="7">
    <source>
        <dbReference type="Proteomes" id="UP000241890"/>
    </source>
</evidence>
<dbReference type="GO" id="GO:0005524">
    <property type="term" value="F:ATP binding"/>
    <property type="evidence" value="ECO:0007669"/>
    <property type="project" value="InterPro"/>
</dbReference>
<dbReference type="InterPro" id="IPR008271">
    <property type="entry name" value="Ser/Thr_kinase_AS"/>
</dbReference>
<feature type="repeat" description="ANK" evidence="3">
    <location>
        <begin position="136"/>
        <end position="168"/>
    </location>
</feature>
<keyword evidence="7" id="KW-1185">Reference proteome</keyword>
<dbReference type="OrthoDB" id="539213at2759"/>
<dbReference type="InParanoid" id="A0A2R5G8J7"/>
<proteinExistence type="predicted"/>
<dbReference type="Gene3D" id="1.10.510.10">
    <property type="entry name" value="Transferase(Phosphotransferase) domain 1"/>
    <property type="match status" value="1"/>
</dbReference>
<evidence type="ECO:0000256" key="2">
    <source>
        <dbReference type="ARBA" id="ARBA00023043"/>
    </source>
</evidence>
<comment type="caution">
    <text evidence="6">The sequence shown here is derived from an EMBL/GenBank/DDBJ whole genome shotgun (WGS) entry which is preliminary data.</text>
</comment>
<accession>A0A2R5G8J7</accession>
<dbReference type="Pfam" id="PF00023">
    <property type="entry name" value="Ank"/>
    <property type="match status" value="1"/>
</dbReference>
<dbReference type="PROSITE" id="PS00108">
    <property type="entry name" value="PROTEIN_KINASE_ST"/>
    <property type="match status" value="1"/>
</dbReference>
<keyword evidence="4" id="KW-0175">Coiled coil</keyword>
<dbReference type="CDD" id="cd00180">
    <property type="entry name" value="PKc"/>
    <property type="match status" value="1"/>
</dbReference>
<dbReference type="PROSITE" id="PS50297">
    <property type="entry name" value="ANK_REP_REGION"/>
    <property type="match status" value="4"/>
</dbReference>
<dbReference type="PANTHER" id="PTHR24173:SF74">
    <property type="entry name" value="ANKYRIN REPEAT DOMAIN-CONTAINING PROTEIN 16"/>
    <property type="match status" value="1"/>
</dbReference>
<evidence type="ECO:0000256" key="4">
    <source>
        <dbReference type="SAM" id="Coils"/>
    </source>
</evidence>
<dbReference type="PANTHER" id="PTHR24173">
    <property type="entry name" value="ANKYRIN REPEAT CONTAINING"/>
    <property type="match status" value="1"/>
</dbReference>